<evidence type="ECO:0000313" key="3">
    <source>
        <dbReference type="Proteomes" id="UP001057868"/>
    </source>
</evidence>
<dbReference type="EMBL" id="BQXY01000016">
    <property type="protein sequence ID" value="GKU27726.1"/>
    <property type="molecule type" value="Genomic_DNA"/>
</dbReference>
<gene>
    <name evidence="2" type="ORF">CFOLD11_45530</name>
</gene>
<comment type="similarity">
    <text evidence="1">Belongs to the peptidase M20A family.</text>
</comment>
<accession>A0A9W5Y6P0</accession>
<reference evidence="2" key="1">
    <citation type="journal article" date="2023" name="Int. J. Syst. Evol. Microbiol.">
        <title>&lt;i&gt;Clostridium folliculivorans&lt;/i&gt; sp. nov., isolated from soil samples of an organic paddy in Japan.</title>
        <authorList>
            <person name="Tazawa J."/>
            <person name="Kobayashi H."/>
            <person name="Tanizawa Y."/>
            <person name="Uchino A."/>
            <person name="Tanaka F."/>
            <person name="Urashima Y."/>
            <person name="Miura S."/>
            <person name="Sakamoto M."/>
            <person name="Ohkuma M."/>
            <person name="Tohno M."/>
        </authorList>
    </citation>
    <scope>NUCLEOTIDE SEQUENCE</scope>
    <source>
        <strain evidence="2">D1-1</strain>
    </source>
</reference>
<dbReference type="Gene3D" id="3.30.70.360">
    <property type="match status" value="1"/>
</dbReference>
<dbReference type="AlphaFoldDB" id="A0A9W5Y6P0"/>
<dbReference type="InterPro" id="IPR017144">
    <property type="entry name" value="Xaa-Arg_dipeptidase"/>
</dbReference>
<dbReference type="SUPFAM" id="SSF53187">
    <property type="entry name" value="Zn-dependent exopeptidases"/>
    <property type="match status" value="1"/>
</dbReference>
<sequence>MKKDMESYLSSEKENLSDLCKFLYNNPEESYSEYECCRYISNFLSERGFNVTNSFLGLNTSFCATKGSGYPKICYVCEYDAIKEDGHITGHNLLSTISVGAAIALGHIIEKGSGTVILLGCPGEYLGGTKSTMVHQGFFDDIDVVLEAHPDIVTCESGTSAAIIPLQVNFSCVNGLRFLNEYTYSCLDTALLTLNTVNVLMKGFPDDVKIDSVLSKGGTTPSLMPNETEIKFYIRAKDMDLAMIVDQKIKEVCYYISKLMRVQNSTSLYEPPSEELLTNLTLNRLLSHNLKEQGIIDIKPPRDIRSGLSLGVVSQKAPCIQSYISIIEDDSIRYGTKEFRDSTLTEHALEVAVNTALALASTGYDIIESEELLGEIKSEFYSFKNNLK</sequence>
<proteinExistence type="inferred from homology"/>
<dbReference type="InterPro" id="IPR052030">
    <property type="entry name" value="Peptidase_M20/M20A_hydrolases"/>
</dbReference>
<dbReference type="GO" id="GO:0016805">
    <property type="term" value="F:dipeptidase activity"/>
    <property type="evidence" value="ECO:0007669"/>
    <property type="project" value="InterPro"/>
</dbReference>
<organism evidence="2 3">
    <name type="scientific">Clostridium folliculivorans</name>
    <dbReference type="NCBI Taxonomy" id="2886038"/>
    <lineage>
        <taxon>Bacteria</taxon>
        <taxon>Bacillati</taxon>
        <taxon>Bacillota</taxon>
        <taxon>Clostridia</taxon>
        <taxon>Eubacteriales</taxon>
        <taxon>Clostridiaceae</taxon>
        <taxon>Clostridium</taxon>
    </lineage>
</organism>
<comment type="caution">
    <text evidence="2">The sequence shown here is derived from an EMBL/GenBank/DDBJ whole genome shotgun (WGS) entry which is preliminary data.</text>
</comment>
<dbReference type="PIRSF" id="PIRSF037226">
    <property type="entry name" value="Amidohydrolase_ACY1L2_prd"/>
    <property type="match status" value="1"/>
</dbReference>
<dbReference type="GO" id="GO:0005737">
    <property type="term" value="C:cytoplasm"/>
    <property type="evidence" value="ECO:0007669"/>
    <property type="project" value="TreeGrafter"/>
</dbReference>
<keyword evidence="3" id="KW-1185">Reference proteome</keyword>
<evidence type="ECO:0000313" key="2">
    <source>
        <dbReference type="EMBL" id="GKU27726.1"/>
    </source>
</evidence>
<dbReference type="GO" id="GO:0071713">
    <property type="term" value="F:para-aminobenzoyl-glutamate hydrolase activity"/>
    <property type="evidence" value="ECO:0007669"/>
    <property type="project" value="TreeGrafter"/>
</dbReference>
<name>A0A9W5Y6P0_9CLOT</name>
<dbReference type="GO" id="GO:0046657">
    <property type="term" value="P:folic acid catabolic process"/>
    <property type="evidence" value="ECO:0007669"/>
    <property type="project" value="TreeGrafter"/>
</dbReference>
<dbReference type="Gene3D" id="3.40.630.10">
    <property type="entry name" value="Zn peptidases"/>
    <property type="match status" value="1"/>
</dbReference>
<dbReference type="PANTHER" id="PTHR30575">
    <property type="entry name" value="PEPTIDASE M20"/>
    <property type="match status" value="1"/>
</dbReference>
<dbReference type="Proteomes" id="UP001057868">
    <property type="component" value="Unassembled WGS sequence"/>
</dbReference>
<protein>
    <recommendedName>
        <fullName evidence="1">Peptidase M20 domain-containing protein 2</fullName>
    </recommendedName>
</protein>
<evidence type="ECO:0000256" key="1">
    <source>
        <dbReference type="PIRNR" id="PIRNR037226"/>
    </source>
</evidence>
<dbReference type="RefSeq" id="WP_261854578.1">
    <property type="nucleotide sequence ID" value="NZ_BQXY01000016.1"/>
</dbReference>
<dbReference type="PANTHER" id="PTHR30575:SF0">
    <property type="entry name" value="XAA-ARG DIPEPTIDASE"/>
    <property type="match status" value="1"/>
</dbReference>